<dbReference type="AlphaFoldDB" id="A0A0A9G3V2"/>
<sequence length="35" mass="4113">MLNKGSSKYIQGILINNCNQNLTYKYIKESCFKVR</sequence>
<accession>A0A0A9G3V2</accession>
<name>A0A0A9G3V2_ARUDO</name>
<proteinExistence type="predicted"/>
<reference evidence="1" key="2">
    <citation type="journal article" date="2015" name="Data Brief">
        <title>Shoot transcriptome of the giant reed, Arundo donax.</title>
        <authorList>
            <person name="Barrero R.A."/>
            <person name="Guerrero F.D."/>
            <person name="Moolhuijzen P."/>
            <person name="Goolsby J.A."/>
            <person name="Tidwell J."/>
            <person name="Bellgard S.E."/>
            <person name="Bellgard M.I."/>
        </authorList>
    </citation>
    <scope>NUCLEOTIDE SEQUENCE</scope>
    <source>
        <tissue evidence="1">Shoot tissue taken approximately 20 cm above the soil surface</tissue>
    </source>
</reference>
<reference evidence="1" key="1">
    <citation type="submission" date="2014-09" db="EMBL/GenBank/DDBJ databases">
        <authorList>
            <person name="Magalhaes I.L.F."/>
            <person name="Oliveira U."/>
            <person name="Santos F.R."/>
            <person name="Vidigal T.H.D.A."/>
            <person name="Brescovit A.D."/>
            <person name="Santos A.J."/>
        </authorList>
    </citation>
    <scope>NUCLEOTIDE SEQUENCE</scope>
    <source>
        <tissue evidence="1">Shoot tissue taken approximately 20 cm above the soil surface</tissue>
    </source>
</reference>
<dbReference type="EMBL" id="GBRH01178724">
    <property type="protein sequence ID" value="JAE19172.1"/>
    <property type="molecule type" value="Transcribed_RNA"/>
</dbReference>
<evidence type="ECO:0000313" key="1">
    <source>
        <dbReference type="EMBL" id="JAE19172.1"/>
    </source>
</evidence>
<protein>
    <submittedName>
        <fullName evidence="1">Uncharacterized protein</fullName>
    </submittedName>
</protein>
<organism evidence="1">
    <name type="scientific">Arundo donax</name>
    <name type="common">Giant reed</name>
    <name type="synonym">Donax arundinaceus</name>
    <dbReference type="NCBI Taxonomy" id="35708"/>
    <lineage>
        <taxon>Eukaryota</taxon>
        <taxon>Viridiplantae</taxon>
        <taxon>Streptophyta</taxon>
        <taxon>Embryophyta</taxon>
        <taxon>Tracheophyta</taxon>
        <taxon>Spermatophyta</taxon>
        <taxon>Magnoliopsida</taxon>
        <taxon>Liliopsida</taxon>
        <taxon>Poales</taxon>
        <taxon>Poaceae</taxon>
        <taxon>PACMAD clade</taxon>
        <taxon>Arundinoideae</taxon>
        <taxon>Arundineae</taxon>
        <taxon>Arundo</taxon>
    </lineage>
</organism>